<sequence>PEESETQNSGDARDDGELEDFELVVSEELGGLACYKVEIMVGILW</sequence>
<dbReference type="Proteomes" id="UP000265520">
    <property type="component" value="Unassembled WGS sequence"/>
</dbReference>
<name>A0A392UJ47_9FABA</name>
<organism evidence="1 2">
    <name type="scientific">Trifolium medium</name>
    <dbReference type="NCBI Taxonomy" id="97028"/>
    <lineage>
        <taxon>Eukaryota</taxon>
        <taxon>Viridiplantae</taxon>
        <taxon>Streptophyta</taxon>
        <taxon>Embryophyta</taxon>
        <taxon>Tracheophyta</taxon>
        <taxon>Spermatophyta</taxon>
        <taxon>Magnoliopsida</taxon>
        <taxon>eudicotyledons</taxon>
        <taxon>Gunneridae</taxon>
        <taxon>Pentapetalae</taxon>
        <taxon>rosids</taxon>
        <taxon>fabids</taxon>
        <taxon>Fabales</taxon>
        <taxon>Fabaceae</taxon>
        <taxon>Papilionoideae</taxon>
        <taxon>50 kb inversion clade</taxon>
        <taxon>NPAAA clade</taxon>
        <taxon>Hologalegina</taxon>
        <taxon>IRL clade</taxon>
        <taxon>Trifolieae</taxon>
        <taxon>Trifolium</taxon>
    </lineage>
</organism>
<comment type="caution">
    <text evidence="1">The sequence shown here is derived from an EMBL/GenBank/DDBJ whole genome shotgun (WGS) entry which is preliminary data.</text>
</comment>
<feature type="non-terminal residue" evidence="1">
    <location>
        <position position="1"/>
    </location>
</feature>
<dbReference type="AlphaFoldDB" id="A0A392UJ47"/>
<protein>
    <submittedName>
        <fullName evidence="1">Uncharacterized protein</fullName>
    </submittedName>
</protein>
<keyword evidence="2" id="KW-1185">Reference proteome</keyword>
<reference evidence="1 2" key="1">
    <citation type="journal article" date="2018" name="Front. Plant Sci.">
        <title>Red Clover (Trifolium pratense) and Zigzag Clover (T. medium) - A Picture of Genomic Similarities and Differences.</title>
        <authorList>
            <person name="Dluhosova J."/>
            <person name="Istvanek J."/>
            <person name="Nedelnik J."/>
            <person name="Repkova J."/>
        </authorList>
    </citation>
    <scope>NUCLEOTIDE SEQUENCE [LARGE SCALE GENOMIC DNA]</scope>
    <source>
        <strain evidence="2">cv. 10/8</strain>
        <tissue evidence="1">Leaf</tissue>
    </source>
</reference>
<evidence type="ECO:0000313" key="1">
    <source>
        <dbReference type="EMBL" id="MCI72476.1"/>
    </source>
</evidence>
<evidence type="ECO:0000313" key="2">
    <source>
        <dbReference type="Proteomes" id="UP000265520"/>
    </source>
</evidence>
<dbReference type="EMBL" id="LXQA010818954">
    <property type="protein sequence ID" value="MCI72476.1"/>
    <property type="molecule type" value="Genomic_DNA"/>
</dbReference>
<proteinExistence type="predicted"/>
<accession>A0A392UJ47</accession>